<dbReference type="OrthoDB" id="9805629at2"/>
<dbReference type="GO" id="GO:0006298">
    <property type="term" value="P:mismatch repair"/>
    <property type="evidence" value="ECO:0007669"/>
    <property type="project" value="TreeGrafter"/>
</dbReference>
<evidence type="ECO:0000256" key="3">
    <source>
        <dbReference type="ARBA" id="ARBA00022691"/>
    </source>
</evidence>
<evidence type="ECO:0000256" key="2">
    <source>
        <dbReference type="ARBA" id="ARBA00022679"/>
    </source>
</evidence>
<protein>
    <submittedName>
        <fullName evidence="4">DNA methyltransferase</fullName>
    </submittedName>
</protein>
<dbReference type="PRINTS" id="PR00505">
    <property type="entry name" value="D12N6MTFRASE"/>
</dbReference>
<proteinExistence type="predicted"/>
<dbReference type="REBASE" id="192894">
    <property type="entry name" value="M.Cke8943ORF14960P"/>
</dbReference>
<dbReference type="EMBL" id="CP020121">
    <property type="protein sequence ID" value="AQZ99357.1"/>
    <property type="molecule type" value="Genomic_DNA"/>
</dbReference>
<gene>
    <name evidence="4" type="ORF">B5M06_14960</name>
</gene>
<dbReference type="Gene3D" id="3.40.50.150">
    <property type="entry name" value="Vaccinia Virus protein VP39"/>
    <property type="match status" value="2"/>
</dbReference>
<organism evidence="4 5">
    <name type="scientific">Comamonas kerstersii</name>
    <dbReference type="NCBI Taxonomy" id="225992"/>
    <lineage>
        <taxon>Bacteria</taxon>
        <taxon>Pseudomonadati</taxon>
        <taxon>Pseudomonadota</taxon>
        <taxon>Betaproteobacteria</taxon>
        <taxon>Burkholderiales</taxon>
        <taxon>Comamonadaceae</taxon>
        <taxon>Comamonas</taxon>
    </lineage>
</organism>
<dbReference type="Pfam" id="PF02086">
    <property type="entry name" value="MethyltransfD12"/>
    <property type="match status" value="1"/>
</dbReference>
<keyword evidence="1 4" id="KW-0489">Methyltransferase</keyword>
<accession>A0A1V0BHG9</accession>
<name>A0A1V0BHG9_9BURK</name>
<dbReference type="InterPro" id="IPR012327">
    <property type="entry name" value="MeTrfase_D12"/>
</dbReference>
<dbReference type="GO" id="GO:0009007">
    <property type="term" value="F:site-specific DNA-methyltransferase (adenine-specific) activity"/>
    <property type="evidence" value="ECO:0007669"/>
    <property type="project" value="UniProtKB-EC"/>
</dbReference>
<keyword evidence="3" id="KW-0949">S-adenosyl-L-methionine</keyword>
<reference evidence="4 5" key="1">
    <citation type="submission" date="2017-03" db="EMBL/GenBank/DDBJ databases">
        <title>Rapid Whole Genome Sequencing of Comamonas kerstersii Causing Continuous ambulatory Peritoneal Dialysis-Associated Peritonitis.</title>
        <authorList>
            <person name="Zheng B."/>
        </authorList>
    </citation>
    <scope>NUCLEOTIDE SEQUENCE [LARGE SCALE GENOMIC DNA]</scope>
    <source>
        <strain evidence="4 5">8943</strain>
    </source>
</reference>
<dbReference type="KEGG" id="cke:B5M06_14960"/>
<dbReference type="PANTHER" id="PTHR30481:SF4">
    <property type="entry name" value="SITE-SPECIFIC DNA-METHYLTRANSFERASE (ADENINE-SPECIFIC)"/>
    <property type="match status" value="1"/>
</dbReference>
<dbReference type="PANTHER" id="PTHR30481">
    <property type="entry name" value="DNA ADENINE METHYLASE"/>
    <property type="match status" value="1"/>
</dbReference>
<dbReference type="InterPro" id="IPR029063">
    <property type="entry name" value="SAM-dependent_MTases_sf"/>
</dbReference>
<dbReference type="InterPro" id="IPR012263">
    <property type="entry name" value="M_m6A_EcoRV"/>
</dbReference>
<dbReference type="GO" id="GO:0009307">
    <property type="term" value="P:DNA restriction-modification system"/>
    <property type="evidence" value="ECO:0007669"/>
    <property type="project" value="InterPro"/>
</dbReference>
<dbReference type="PIRSF" id="PIRSF000398">
    <property type="entry name" value="M_m6A_EcoRV"/>
    <property type="match status" value="1"/>
</dbReference>
<keyword evidence="2 4" id="KW-0808">Transferase</keyword>
<sequence>MNTVTSPALRYHGGKFRLAPWVMSFFPSHRCYVEPFGGAAGVLLQKHRAYAEVYNDLDDEIANFFRVLREQPAALIERLHLTPYARAEFDLAYEPTDCPIERARRTAVRAQMGFGSAGATKGTTGFRIDTKRAYATAQHIWARYPEQIAAVAARMQGVLIENRPAIEVMQAHDGPETLHFVDPPYVFETRSERNVAQGCYRHEMTNTEHAELLDALDNLQGMVVLCGYPSKLYSERLKHWRQHSTTARMSAGRGTGIRTECVWLNQACQRNLQQPGFF</sequence>
<dbReference type="Proteomes" id="UP000242792">
    <property type="component" value="Chromosome"/>
</dbReference>
<evidence type="ECO:0000313" key="5">
    <source>
        <dbReference type="Proteomes" id="UP000242792"/>
    </source>
</evidence>
<evidence type="ECO:0000313" key="4">
    <source>
        <dbReference type="EMBL" id="AQZ99357.1"/>
    </source>
</evidence>
<dbReference type="GO" id="GO:0043565">
    <property type="term" value="F:sequence-specific DNA binding"/>
    <property type="evidence" value="ECO:0007669"/>
    <property type="project" value="TreeGrafter"/>
</dbReference>
<dbReference type="SUPFAM" id="SSF53335">
    <property type="entry name" value="S-adenosyl-L-methionine-dependent methyltransferases"/>
    <property type="match status" value="1"/>
</dbReference>
<dbReference type="AlphaFoldDB" id="A0A1V0BHG9"/>
<evidence type="ECO:0000256" key="1">
    <source>
        <dbReference type="ARBA" id="ARBA00022603"/>
    </source>
</evidence>
<dbReference type="GO" id="GO:0032259">
    <property type="term" value="P:methylation"/>
    <property type="evidence" value="ECO:0007669"/>
    <property type="project" value="UniProtKB-KW"/>
</dbReference>
<dbReference type="GO" id="GO:1904047">
    <property type="term" value="F:S-adenosyl-L-methionine binding"/>
    <property type="evidence" value="ECO:0007669"/>
    <property type="project" value="TreeGrafter"/>
</dbReference>